<dbReference type="AlphaFoldDB" id="A0A167KB21"/>
<keyword evidence="2" id="KW-1185">Reference proteome</keyword>
<name>A0A167KB21_CALVF</name>
<accession>A0A167KB21</accession>
<gene>
    <name evidence="1" type="ORF">CALVIDRAFT_202598</name>
</gene>
<dbReference type="EMBL" id="KV417294">
    <property type="protein sequence ID" value="KZO94456.1"/>
    <property type="molecule type" value="Genomic_DNA"/>
</dbReference>
<organism evidence="1 2">
    <name type="scientific">Calocera viscosa (strain TUFC12733)</name>
    <dbReference type="NCBI Taxonomy" id="1330018"/>
    <lineage>
        <taxon>Eukaryota</taxon>
        <taxon>Fungi</taxon>
        <taxon>Dikarya</taxon>
        <taxon>Basidiomycota</taxon>
        <taxon>Agaricomycotina</taxon>
        <taxon>Dacrymycetes</taxon>
        <taxon>Dacrymycetales</taxon>
        <taxon>Dacrymycetaceae</taxon>
        <taxon>Calocera</taxon>
    </lineage>
</organism>
<evidence type="ECO:0000313" key="1">
    <source>
        <dbReference type="EMBL" id="KZO94456.1"/>
    </source>
</evidence>
<sequence>MSALTGSNCLSHPGLGQLAYVKAQLSSLARRPTEQLRPCRLMTDATEQPASVGHARLLATDVWYMILEIVEEETRPVSDLDWDRIDLGRQSHPMLPFILVCKAWKAIATPLLYRSASYSKGTSLMKFARHLASYQSNSGSVGDLLHHFTYWSLPNKDAQSSVDLVVSSSPNLLSFIAAGILSRTMVQLADTSTLSLRSLNVTIDSKESITPVLFSIGRLKLLHRLTVKQIYRPHPEDVNGVEPPCLPQLRHLDVYISGYSSTSIMAYFYQGQYSLLQSLVLYDMEDDIEEALLHFFRSNGAYLIRIDFIDETERTLFRSLPTDSLPALTHVALVCTVWPTAQWYSRLPSSARHLHVRAYMWREDPVEFLVEHLDAEVCGSSGVPFRYIHVDDWSWSDELENWSESTRLMVGSAQRLWKMRGISLLDETGLSLESSLKPLSNCTLLDG</sequence>
<protein>
    <recommendedName>
        <fullName evidence="3">F-box domain-containing protein</fullName>
    </recommendedName>
</protein>
<evidence type="ECO:0000313" key="2">
    <source>
        <dbReference type="Proteomes" id="UP000076738"/>
    </source>
</evidence>
<reference evidence="1 2" key="1">
    <citation type="journal article" date="2016" name="Mol. Biol. Evol.">
        <title>Comparative Genomics of Early-Diverging Mushroom-Forming Fungi Provides Insights into the Origins of Lignocellulose Decay Capabilities.</title>
        <authorList>
            <person name="Nagy L.G."/>
            <person name="Riley R."/>
            <person name="Tritt A."/>
            <person name="Adam C."/>
            <person name="Daum C."/>
            <person name="Floudas D."/>
            <person name="Sun H."/>
            <person name="Yadav J.S."/>
            <person name="Pangilinan J."/>
            <person name="Larsson K.H."/>
            <person name="Matsuura K."/>
            <person name="Barry K."/>
            <person name="Labutti K."/>
            <person name="Kuo R."/>
            <person name="Ohm R.A."/>
            <person name="Bhattacharya S.S."/>
            <person name="Shirouzu T."/>
            <person name="Yoshinaga Y."/>
            <person name="Martin F.M."/>
            <person name="Grigoriev I.V."/>
            <person name="Hibbett D.S."/>
        </authorList>
    </citation>
    <scope>NUCLEOTIDE SEQUENCE [LARGE SCALE GENOMIC DNA]</scope>
    <source>
        <strain evidence="1 2">TUFC12733</strain>
    </source>
</reference>
<dbReference type="Proteomes" id="UP000076738">
    <property type="component" value="Unassembled WGS sequence"/>
</dbReference>
<proteinExistence type="predicted"/>
<evidence type="ECO:0008006" key="3">
    <source>
        <dbReference type="Google" id="ProtNLM"/>
    </source>
</evidence>